<dbReference type="Pfam" id="PF13426">
    <property type="entry name" value="PAS_9"/>
    <property type="match status" value="2"/>
</dbReference>
<name>A0A126X0Y1_9MONI</name>
<dbReference type="PANTHER" id="PTHR47429:SF2">
    <property type="entry name" value="PROTEIN TWIN LOV 1"/>
    <property type="match status" value="1"/>
</dbReference>
<dbReference type="NCBIfam" id="TIGR00229">
    <property type="entry name" value="sensory_box"/>
    <property type="match status" value="2"/>
</dbReference>
<protein>
    <submittedName>
        <fullName evidence="8">Putative LOV domain-containing protein</fullName>
    </submittedName>
</protein>
<dbReference type="GO" id="GO:0005634">
    <property type="term" value="C:nucleus"/>
    <property type="evidence" value="ECO:0007669"/>
    <property type="project" value="TreeGrafter"/>
</dbReference>
<dbReference type="GO" id="GO:0009881">
    <property type="term" value="F:photoreceptor activity"/>
    <property type="evidence" value="ECO:0007669"/>
    <property type="project" value="UniProtKB-KW"/>
</dbReference>
<dbReference type="GO" id="GO:0009637">
    <property type="term" value="P:response to blue light"/>
    <property type="evidence" value="ECO:0007669"/>
    <property type="project" value="UniProtKB-ARBA"/>
</dbReference>
<dbReference type="AlphaFoldDB" id="A0A126X0Y1"/>
<keyword evidence="1" id="KW-0600">Photoreceptor protein</keyword>
<evidence type="ECO:0000259" key="7">
    <source>
        <dbReference type="PROSITE" id="PS50112"/>
    </source>
</evidence>
<organism evidence="8">
    <name type="scientific">Lindsaea linearis</name>
    <dbReference type="NCBI Taxonomy" id="641179"/>
    <lineage>
        <taxon>Eukaryota</taxon>
        <taxon>Viridiplantae</taxon>
        <taxon>Streptophyta</taxon>
        <taxon>Embryophyta</taxon>
        <taxon>Tracheophyta</taxon>
        <taxon>Polypodiopsida</taxon>
        <taxon>Polypodiidae</taxon>
        <taxon>Polypodiales</taxon>
        <taxon>Lindsaeineae</taxon>
        <taxon>Lindsaeaceae</taxon>
        <taxon>Lindsaea</taxon>
    </lineage>
</organism>
<evidence type="ECO:0000256" key="3">
    <source>
        <dbReference type="ARBA" id="ARBA00022630"/>
    </source>
</evidence>
<accession>A0A126X0Y1</accession>
<dbReference type="InterPro" id="IPR035965">
    <property type="entry name" value="PAS-like_dom_sf"/>
</dbReference>
<keyword evidence="6" id="KW-0675">Receptor</keyword>
<proteinExistence type="evidence at transcript level"/>
<evidence type="ECO:0000256" key="5">
    <source>
        <dbReference type="ARBA" id="ARBA00022991"/>
    </source>
</evidence>
<dbReference type="InterPro" id="IPR001610">
    <property type="entry name" value="PAC"/>
</dbReference>
<evidence type="ECO:0000256" key="4">
    <source>
        <dbReference type="ARBA" id="ARBA00022643"/>
    </source>
</evidence>
<dbReference type="EMBL" id="KU700199">
    <property type="protein sequence ID" value="AML78030.1"/>
    <property type="molecule type" value="mRNA"/>
</dbReference>
<dbReference type="CDD" id="cd00130">
    <property type="entry name" value="PAS"/>
    <property type="match status" value="2"/>
</dbReference>
<dbReference type="SUPFAM" id="SSF55785">
    <property type="entry name" value="PYP-like sensor domain (PAS domain)"/>
    <property type="match status" value="2"/>
</dbReference>
<keyword evidence="3" id="KW-0285">Flavoprotein</keyword>
<reference evidence="8" key="1">
    <citation type="journal article" date="2016" name="Proc. Natl. Acad. Sci. U.S.A.">
        <title>Functional and topological diversity of LOV domain photoreceptors.</title>
        <authorList>
            <person name="Glantz S.T."/>
            <person name="Carpenter E.J."/>
            <person name="Melkonian M."/>
            <person name="Gardner K.H."/>
            <person name="Boyden E.S."/>
            <person name="Wong G.K."/>
            <person name="Chow B.Y."/>
        </authorList>
    </citation>
    <scope>NUCLEOTIDE SEQUENCE</scope>
    <source>
        <strain evidence="8">NOKI_2017358</strain>
    </source>
</reference>
<evidence type="ECO:0000256" key="2">
    <source>
        <dbReference type="ARBA" id="ARBA00022606"/>
    </source>
</evidence>
<feature type="domain" description="PAS" evidence="7">
    <location>
        <begin position="45"/>
        <end position="67"/>
    </location>
</feature>
<dbReference type="SMART" id="SM00086">
    <property type="entry name" value="PAC"/>
    <property type="match status" value="2"/>
</dbReference>
<evidence type="ECO:0000256" key="1">
    <source>
        <dbReference type="ARBA" id="ARBA00022543"/>
    </source>
</evidence>
<sequence>MQGSIATSVVESLSQCYDGSLFLSLKKLRHHSFVITDPHLYGHPIVYASDGFLYMTGYLAEEVMGRNPKFLQGPDTDRRSMLLIRDSICEEKTCSVTVLNYTKQGRPFWVVFQMAPEFSKNNGKLIHFVGAQVPLERHVSRQWKKSCGKDQLMNGTYLCQSCDDQSKEMEGASKIVELVTNKLTVLRHAKALCSRPLSENAETASLTTLCSSLILALTRIQQSFVIVNPKFSGMPIVFASDMFLHLTGYQKDEVMGRNCRFLQGEATDMAVIQEVRDCVKAETACTVCLINYRKDKVAFWNLLHVAPIRDHTGKVAYFVGVQVDLGSPDVGCCQASGVSPAMKQLGAVGAVKVALRSLQSCGLRRGLGHSGC</sequence>
<evidence type="ECO:0000256" key="6">
    <source>
        <dbReference type="ARBA" id="ARBA00023170"/>
    </source>
</evidence>
<evidence type="ECO:0000313" key="8">
    <source>
        <dbReference type="EMBL" id="AML78030.1"/>
    </source>
</evidence>
<feature type="domain" description="PAS" evidence="7">
    <location>
        <begin position="232"/>
        <end position="258"/>
    </location>
</feature>
<keyword evidence="4" id="KW-0288">FMN</keyword>
<dbReference type="InterPro" id="IPR000014">
    <property type="entry name" value="PAS"/>
</dbReference>
<dbReference type="PANTHER" id="PTHR47429">
    <property type="entry name" value="PROTEIN TWIN LOV 1"/>
    <property type="match status" value="1"/>
</dbReference>
<keyword evidence="5" id="KW-0157">Chromophore</keyword>
<dbReference type="PROSITE" id="PS50112">
    <property type="entry name" value="PAS"/>
    <property type="match status" value="2"/>
</dbReference>
<keyword evidence="2" id="KW-0716">Sensory transduction</keyword>
<dbReference type="Gene3D" id="3.30.450.20">
    <property type="entry name" value="PAS domain"/>
    <property type="match status" value="2"/>
</dbReference>